<keyword evidence="2" id="KW-1133">Transmembrane helix</keyword>
<evidence type="ECO:0000313" key="4">
    <source>
        <dbReference type="Proteomes" id="UP000189735"/>
    </source>
</evidence>
<keyword evidence="2" id="KW-0472">Membrane</keyword>
<reference evidence="4" key="1">
    <citation type="submission" date="2017-02" db="EMBL/GenBank/DDBJ databases">
        <authorList>
            <person name="Varghese N."/>
            <person name="Submissions S."/>
        </authorList>
    </citation>
    <scope>NUCLEOTIDE SEQUENCE [LARGE SCALE GENOMIC DNA]</scope>
    <source>
        <strain evidence="4">VKM Ac-2052</strain>
    </source>
</reference>
<dbReference type="InterPro" id="IPR025339">
    <property type="entry name" value="DUF4245"/>
</dbReference>
<dbReference type="AlphaFoldDB" id="A0A1T4YCH5"/>
<gene>
    <name evidence="3" type="ORF">SAMN06295879_2814</name>
</gene>
<accession>A0A1T4YCH5</accession>
<dbReference type="Pfam" id="PF14030">
    <property type="entry name" value="DUF4245"/>
    <property type="match status" value="1"/>
</dbReference>
<feature type="transmembrane region" description="Helical" evidence="2">
    <location>
        <begin position="43"/>
        <end position="62"/>
    </location>
</feature>
<dbReference type="EMBL" id="FUYG01000007">
    <property type="protein sequence ID" value="SKA99474.1"/>
    <property type="molecule type" value="Genomic_DNA"/>
</dbReference>
<evidence type="ECO:0008006" key="5">
    <source>
        <dbReference type="Google" id="ProtNLM"/>
    </source>
</evidence>
<proteinExistence type="predicted"/>
<dbReference type="RefSeq" id="WP_078714920.1">
    <property type="nucleotide sequence ID" value="NZ_FUYG01000007.1"/>
</dbReference>
<feature type="region of interest" description="Disordered" evidence="1">
    <location>
        <begin position="1"/>
        <end position="33"/>
    </location>
</feature>
<dbReference type="Proteomes" id="UP000189735">
    <property type="component" value="Unassembled WGS sequence"/>
</dbReference>
<evidence type="ECO:0000313" key="3">
    <source>
        <dbReference type="EMBL" id="SKA99474.1"/>
    </source>
</evidence>
<evidence type="ECO:0000256" key="1">
    <source>
        <dbReference type="SAM" id="MobiDB-lite"/>
    </source>
</evidence>
<sequence length="221" mass="24088">MARREPKPRPIVAELGRPETPEEEAARKAQNSKNYRDSKTIRNLWVAVGVTVAIVALMVLIVPRDDSSRLQAVDYHSVAVSAQRTLPVPLAVPELPDTWSSNVAEIRTGSLDKVSSWFIGLITPSKQFLSITQAVDANPSWLVNEMQQTIPTGSVNIDGIDWIVYDNRDSDRDVGNVKYALTTESGRSTFIVAGTATPEEARALASTITGAIQKQTTEATS</sequence>
<keyword evidence="2" id="KW-0812">Transmembrane</keyword>
<feature type="compositionally biased region" description="Basic and acidic residues" evidence="1">
    <location>
        <begin position="16"/>
        <end position="27"/>
    </location>
</feature>
<protein>
    <recommendedName>
        <fullName evidence="5">DUF4245 domain-containing protein</fullName>
    </recommendedName>
</protein>
<organism evidence="3 4">
    <name type="scientific">Agreia bicolorata</name>
    <dbReference type="NCBI Taxonomy" id="110935"/>
    <lineage>
        <taxon>Bacteria</taxon>
        <taxon>Bacillati</taxon>
        <taxon>Actinomycetota</taxon>
        <taxon>Actinomycetes</taxon>
        <taxon>Micrococcales</taxon>
        <taxon>Microbacteriaceae</taxon>
        <taxon>Agreia</taxon>
    </lineage>
</organism>
<name>A0A1T4YCH5_9MICO</name>
<evidence type="ECO:0000256" key="2">
    <source>
        <dbReference type="SAM" id="Phobius"/>
    </source>
</evidence>